<comment type="caution">
    <text evidence="1">The sequence shown here is derived from an EMBL/GenBank/DDBJ whole genome shotgun (WGS) entry which is preliminary data.</text>
</comment>
<dbReference type="EMBL" id="VSSQ01090174">
    <property type="protein sequence ID" value="MPN36184.1"/>
    <property type="molecule type" value="Genomic_DNA"/>
</dbReference>
<accession>A0A645HJ79</accession>
<reference evidence="1" key="1">
    <citation type="submission" date="2019-08" db="EMBL/GenBank/DDBJ databases">
        <authorList>
            <person name="Kucharzyk K."/>
            <person name="Murdoch R.W."/>
            <person name="Higgins S."/>
            <person name="Loffler F."/>
        </authorList>
    </citation>
    <scope>NUCLEOTIDE SEQUENCE</scope>
</reference>
<sequence length="64" mass="7005">MRLVALLFFAAGREKKWRVLKTSAIARNADGYYLVQANARVVQVPAVPFGGSGIYAADTRCRSC</sequence>
<gene>
    <name evidence="1" type="ORF">SDC9_183692</name>
</gene>
<dbReference type="AlphaFoldDB" id="A0A645HJ79"/>
<protein>
    <submittedName>
        <fullName evidence="1">Uncharacterized protein</fullName>
    </submittedName>
</protein>
<name>A0A645HJ79_9ZZZZ</name>
<organism evidence="1">
    <name type="scientific">bioreactor metagenome</name>
    <dbReference type="NCBI Taxonomy" id="1076179"/>
    <lineage>
        <taxon>unclassified sequences</taxon>
        <taxon>metagenomes</taxon>
        <taxon>ecological metagenomes</taxon>
    </lineage>
</organism>
<evidence type="ECO:0000313" key="1">
    <source>
        <dbReference type="EMBL" id="MPN36184.1"/>
    </source>
</evidence>
<proteinExistence type="predicted"/>